<dbReference type="Proteomes" id="UP000054270">
    <property type="component" value="Unassembled WGS sequence"/>
</dbReference>
<keyword evidence="2" id="KW-1185">Reference proteome</keyword>
<dbReference type="EMBL" id="KN817553">
    <property type="protein sequence ID" value="KJA21992.1"/>
    <property type="molecule type" value="Genomic_DNA"/>
</dbReference>
<evidence type="ECO:0000313" key="2">
    <source>
        <dbReference type="Proteomes" id="UP000054270"/>
    </source>
</evidence>
<gene>
    <name evidence="1" type="ORF">HYPSUDRAFT_202486</name>
</gene>
<reference evidence="2" key="1">
    <citation type="submission" date="2014-04" db="EMBL/GenBank/DDBJ databases">
        <title>Evolutionary Origins and Diversification of the Mycorrhizal Mutualists.</title>
        <authorList>
            <consortium name="DOE Joint Genome Institute"/>
            <consortium name="Mycorrhizal Genomics Consortium"/>
            <person name="Kohler A."/>
            <person name="Kuo A."/>
            <person name="Nagy L.G."/>
            <person name="Floudas D."/>
            <person name="Copeland A."/>
            <person name="Barry K.W."/>
            <person name="Cichocki N."/>
            <person name="Veneault-Fourrey C."/>
            <person name="LaButti K."/>
            <person name="Lindquist E.A."/>
            <person name="Lipzen A."/>
            <person name="Lundell T."/>
            <person name="Morin E."/>
            <person name="Murat C."/>
            <person name="Riley R."/>
            <person name="Ohm R."/>
            <person name="Sun H."/>
            <person name="Tunlid A."/>
            <person name="Henrissat B."/>
            <person name="Grigoriev I.V."/>
            <person name="Hibbett D.S."/>
            <person name="Martin F."/>
        </authorList>
    </citation>
    <scope>NUCLEOTIDE SEQUENCE [LARGE SCALE GENOMIC DNA]</scope>
    <source>
        <strain evidence="2">FD-334 SS-4</strain>
    </source>
</reference>
<proteinExistence type="predicted"/>
<name>A0A0D2L522_HYPSF</name>
<organism evidence="1 2">
    <name type="scientific">Hypholoma sublateritium (strain FD-334 SS-4)</name>
    <dbReference type="NCBI Taxonomy" id="945553"/>
    <lineage>
        <taxon>Eukaryota</taxon>
        <taxon>Fungi</taxon>
        <taxon>Dikarya</taxon>
        <taxon>Basidiomycota</taxon>
        <taxon>Agaricomycotina</taxon>
        <taxon>Agaricomycetes</taxon>
        <taxon>Agaricomycetidae</taxon>
        <taxon>Agaricales</taxon>
        <taxon>Agaricineae</taxon>
        <taxon>Strophariaceae</taxon>
        <taxon>Hypholoma</taxon>
    </lineage>
</organism>
<dbReference type="AlphaFoldDB" id="A0A0D2L522"/>
<sequence length="178" mass="19592">MIGAPRAHVRGHGARAVTFGRERIAVDRRTYDNEEGSALADVRPQPRARIALLLPALVTCHGTRDALGALHVVWRFTPAVLALYSRRGGTEIWRLLGALSVLQALCSQIFGPTLYGLVYMKAVARYPATIFFVSSPNRINLAIEGFTRALWLDIPDHTPHIPGLNNMSPLTKHHVGDL</sequence>
<accession>A0A0D2L522</accession>
<evidence type="ECO:0000313" key="1">
    <source>
        <dbReference type="EMBL" id="KJA21992.1"/>
    </source>
</evidence>
<dbReference type="OrthoDB" id="3265987at2759"/>
<protein>
    <submittedName>
        <fullName evidence="1">Uncharacterized protein</fullName>
    </submittedName>
</protein>